<dbReference type="PANTHER" id="PTHR35812">
    <property type="entry name" value="LIPOPROTEIN"/>
    <property type="match status" value="1"/>
</dbReference>
<dbReference type="OrthoDB" id="9793251at2"/>
<sequence length="407" mass="44978">MARNEERNMRPTPIAHLALSLLLSVSASRFASAAELTYPIVDTMQDKCYDLSVNVIDCPAEGEALYGQNAQYPYLASSYQDNGDKTVTDLNTKLLWQKTPDYSKYPFYEADAYCASLDLGGRSDWRLPTLKELYSLVDSRGELLKPDEGGKPRPYLDTEAFDFEYPNPPYTGQYWSSTRYVKGPIINDEIEGAFGMNFADGHIKGYPTGVSFIDGSELENKGPGGDGKYVRCVAGTPNVYGVNDYVNNGDGTVTDKATARMWQQADDGAAREWSSALAYCEGLDLAGHTDWRLPNTKELHSIVDYDKTEFPAINTEFFPQSDDSSAFWTSTNFGDFKNHAVYIAFGKALSRAPDVAEYTDWHGAGAQRSTFKTSKDSGLSDDGALCSENACDYAPAANLVRCVRYVQ</sequence>
<feature type="chain" id="PRO_5014788655" description="Lcl C-terminal domain-containing protein" evidence="1">
    <location>
        <begin position="34"/>
        <end position="407"/>
    </location>
</feature>
<reference evidence="3 4" key="1">
    <citation type="submission" date="2018-01" db="EMBL/GenBank/DDBJ databases">
        <title>The draft genome sequence of Cohaesibacter sp. H1304.</title>
        <authorList>
            <person name="Wang N.-N."/>
            <person name="Du Z.-J."/>
        </authorList>
    </citation>
    <scope>NUCLEOTIDE SEQUENCE [LARGE SCALE GENOMIC DNA]</scope>
    <source>
        <strain evidence="3 4">H1304</strain>
    </source>
</reference>
<evidence type="ECO:0000256" key="1">
    <source>
        <dbReference type="SAM" id="SignalP"/>
    </source>
</evidence>
<keyword evidence="4" id="KW-1185">Reference proteome</keyword>
<feature type="domain" description="Lcl C-terminal" evidence="2">
    <location>
        <begin position="251"/>
        <end position="348"/>
    </location>
</feature>
<organism evidence="3 4">
    <name type="scientific">Cohaesibacter celericrescens</name>
    <dbReference type="NCBI Taxonomy" id="2067669"/>
    <lineage>
        <taxon>Bacteria</taxon>
        <taxon>Pseudomonadati</taxon>
        <taxon>Pseudomonadota</taxon>
        <taxon>Alphaproteobacteria</taxon>
        <taxon>Hyphomicrobiales</taxon>
        <taxon>Cohaesibacteraceae</taxon>
    </lineage>
</organism>
<name>A0A2N5XWW6_9HYPH</name>
<accession>A0A2N5XWW6</accession>
<protein>
    <recommendedName>
        <fullName evidence="2">Lcl C-terminal domain-containing protein</fullName>
    </recommendedName>
</protein>
<evidence type="ECO:0000313" key="4">
    <source>
        <dbReference type="Proteomes" id="UP000234881"/>
    </source>
</evidence>
<dbReference type="InterPro" id="IPR011460">
    <property type="entry name" value="Lcl_C"/>
</dbReference>
<evidence type="ECO:0000259" key="2">
    <source>
        <dbReference type="Pfam" id="PF07603"/>
    </source>
</evidence>
<dbReference type="AlphaFoldDB" id="A0A2N5XWW6"/>
<feature type="signal peptide" evidence="1">
    <location>
        <begin position="1"/>
        <end position="33"/>
    </location>
</feature>
<dbReference type="EMBL" id="PKUQ01000001">
    <property type="protein sequence ID" value="PLW79001.1"/>
    <property type="molecule type" value="Genomic_DNA"/>
</dbReference>
<comment type="caution">
    <text evidence="3">The sequence shown here is derived from an EMBL/GenBank/DDBJ whole genome shotgun (WGS) entry which is preliminary data.</text>
</comment>
<gene>
    <name evidence="3" type="ORF">C0081_01830</name>
</gene>
<dbReference type="Pfam" id="PF07603">
    <property type="entry name" value="Lcl_C"/>
    <property type="match status" value="2"/>
</dbReference>
<dbReference type="Proteomes" id="UP000234881">
    <property type="component" value="Unassembled WGS sequence"/>
</dbReference>
<dbReference type="PANTHER" id="PTHR35812:SF1">
    <property type="entry name" value="LIPOPROTEIN"/>
    <property type="match status" value="1"/>
</dbReference>
<feature type="domain" description="Lcl C-terminal" evidence="2">
    <location>
        <begin position="85"/>
        <end position="206"/>
    </location>
</feature>
<keyword evidence="1" id="KW-0732">Signal</keyword>
<evidence type="ECO:0000313" key="3">
    <source>
        <dbReference type="EMBL" id="PLW79001.1"/>
    </source>
</evidence>
<proteinExistence type="predicted"/>